<feature type="transmembrane region" description="Helical" evidence="5">
    <location>
        <begin position="21"/>
        <end position="38"/>
    </location>
</feature>
<keyword evidence="2 5" id="KW-0812">Transmembrane</keyword>
<keyword evidence="8" id="KW-1185">Reference proteome</keyword>
<feature type="transmembrane region" description="Helical" evidence="5">
    <location>
        <begin position="297"/>
        <end position="316"/>
    </location>
</feature>
<evidence type="ECO:0000256" key="2">
    <source>
        <dbReference type="ARBA" id="ARBA00022692"/>
    </source>
</evidence>
<dbReference type="Proteomes" id="UP000182063">
    <property type="component" value="Chromosome"/>
</dbReference>
<dbReference type="PANTHER" id="PTHR23508:SF10">
    <property type="entry name" value="CARBOXYLIC ACID TRANSPORTER PROTEIN HOMOLOG"/>
    <property type="match status" value="1"/>
</dbReference>
<dbReference type="STRING" id="1921510.BSL82_02155"/>
<evidence type="ECO:0000256" key="3">
    <source>
        <dbReference type="ARBA" id="ARBA00022989"/>
    </source>
</evidence>
<feature type="transmembrane region" description="Helical" evidence="5">
    <location>
        <begin position="180"/>
        <end position="202"/>
    </location>
</feature>
<protein>
    <recommendedName>
        <fullName evidence="6">Major facilitator superfamily (MFS) profile domain-containing protein</fullName>
    </recommendedName>
</protein>
<dbReference type="Pfam" id="PF07690">
    <property type="entry name" value="MFS_1"/>
    <property type="match status" value="1"/>
</dbReference>
<proteinExistence type="predicted"/>
<feature type="transmembrane region" description="Helical" evidence="5">
    <location>
        <begin position="58"/>
        <end position="82"/>
    </location>
</feature>
<dbReference type="RefSeq" id="WP_072595826.1">
    <property type="nucleotide sequence ID" value="NZ_CP018221.1"/>
</dbReference>
<dbReference type="PROSITE" id="PS50850">
    <property type="entry name" value="MFS"/>
    <property type="match status" value="1"/>
</dbReference>
<reference evidence="8" key="1">
    <citation type="submission" date="2016-11" db="EMBL/GenBank/DDBJ databases">
        <title>Complete Genome Sequence of alachlor-degrading Sphingomonas sp. strain JJ-A5.</title>
        <authorList>
            <person name="Lee H."/>
            <person name="Ka J.-O."/>
        </authorList>
    </citation>
    <scope>NUCLEOTIDE SEQUENCE [LARGE SCALE GENOMIC DNA]</scope>
    <source>
        <strain evidence="8">JJ-A5</strain>
    </source>
</reference>
<evidence type="ECO:0000256" key="5">
    <source>
        <dbReference type="SAM" id="Phobius"/>
    </source>
</evidence>
<evidence type="ECO:0000313" key="8">
    <source>
        <dbReference type="Proteomes" id="UP000182063"/>
    </source>
</evidence>
<dbReference type="Gene3D" id="1.20.1250.20">
    <property type="entry name" value="MFS general substrate transporter like domains"/>
    <property type="match status" value="1"/>
</dbReference>
<gene>
    <name evidence="7" type="ORF">BSL82_02155</name>
</gene>
<feature type="domain" description="Major facilitator superfamily (MFS) profile" evidence="6">
    <location>
        <begin position="28"/>
        <end position="438"/>
    </location>
</feature>
<dbReference type="GO" id="GO:0005886">
    <property type="term" value="C:plasma membrane"/>
    <property type="evidence" value="ECO:0007669"/>
    <property type="project" value="TreeGrafter"/>
</dbReference>
<feature type="transmembrane region" description="Helical" evidence="5">
    <location>
        <begin position="417"/>
        <end position="434"/>
    </location>
</feature>
<dbReference type="InterPro" id="IPR011701">
    <property type="entry name" value="MFS"/>
</dbReference>
<sequence>MFRIHGDRMNPVRARLDASPMGSTQIIAVALAAILSALDGYDVLSVTFVAPAIVTDWGIGKAMIGVVLSAGLMGMALGSFLLAPIADVVGRRKMILVSLGLMAIGMLACGFAGSIQSLAFWRLITGLGIGACVAIINPISAEFANARRRPLTVAIMAIGYPVGGVGGGLLAAFLLQHHGWPSVFFAGFVAAAILLPVVAWLLPESPAWLLSRRGPDRLARVNAFLIRCGHAPVDALPDSPVETRRGYAAVFAPRQIGATFWMVAINGFAVATIYYVLSWLPQMVADAGFPPSVASTVSATASLMGVVGGLLLGWLAQRGGLRWLVGFTILGLGVSTIAFGVAPPSLPLLIAAAGVCGFFLFGTGTGIYVTLAGTFGDEARAAGSGFVIGTGRIISAIAPAVAGGLFASGFGRNEVCFFFGMSSLLSALILLLGWRRFRRA</sequence>
<feature type="transmembrane region" description="Helical" evidence="5">
    <location>
        <begin position="151"/>
        <end position="174"/>
    </location>
</feature>
<evidence type="ECO:0000259" key="6">
    <source>
        <dbReference type="PROSITE" id="PS50850"/>
    </source>
</evidence>
<accession>A0A1L3ZRJ9</accession>
<comment type="subcellular location">
    <subcellularLocation>
        <location evidence="1">Membrane</location>
        <topology evidence="1">Multi-pass membrane protein</topology>
    </subcellularLocation>
</comment>
<dbReference type="PROSITE" id="PS00216">
    <property type="entry name" value="SUGAR_TRANSPORT_1"/>
    <property type="match status" value="1"/>
</dbReference>
<dbReference type="PROSITE" id="PS00217">
    <property type="entry name" value="SUGAR_TRANSPORT_2"/>
    <property type="match status" value="1"/>
</dbReference>
<dbReference type="InterPro" id="IPR005829">
    <property type="entry name" value="Sugar_transporter_CS"/>
</dbReference>
<dbReference type="KEGG" id="sphj:BSL82_02155"/>
<evidence type="ECO:0000256" key="1">
    <source>
        <dbReference type="ARBA" id="ARBA00004141"/>
    </source>
</evidence>
<feature type="transmembrane region" description="Helical" evidence="5">
    <location>
        <begin position="119"/>
        <end position="139"/>
    </location>
</feature>
<name>A0A1L3ZRJ9_9SPHN</name>
<feature type="transmembrane region" description="Helical" evidence="5">
    <location>
        <begin position="94"/>
        <end position="113"/>
    </location>
</feature>
<dbReference type="SUPFAM" id="SSF103473">
    <property type="entry name" value="MFS general substrate transporter"/>
    <property type="match status" value="1"/>
</dbReference>
<feature type="transmembrane region" description="Helical" evidence="5">
    <location>
        <begin position="258"/>
        <end position="277"/>
    </location>
</feature>
<keyword evidence="4 5" id="KW-0472">Membrane</keyword>
<keyword evidence="3 5" id="KW-1133">Transmembrane helix</keyword>
<dbReference type="EMBL" id="CP018221">
    <property type="protein sequence ID" value="API58251.1"/>
    <property type="molecule type" value="Genomic_DNA"/>
</dbReference>
<dbReference type="GO" id="GO:0046943">
    <property type="term" value="F:carboxylic acid transmembrane transporter activity"/>
    <property type="evidence" value="ECO:0007669"/>
    <property type="project" value="TreeGrafter"/>
</dbReference>
<feature type="transmembrane region" description="Helical" evidence="5">
    <location>
        <begin position="348"/>
        <end position="372"/>
    </location>
</feature>
<dbReference type="PANTHER" id="PTHR23508">
    <property type="entry name" value="CARBOXYLIC ACID TRANSPORTER PROTEIN HOMOLOG"/>
    <property type="match status" value="1"/>
</dbReference>
<feature type="transmembrane region" description="Helical" evidence="5">
    <location>
        <begin position="393"/>
        <end position="411"/>
    </location>
</feature>
<evidence type="ECO:0000256" key="4">
    <source>
        <dbReference type="ARBA" id="ARBA00023136"/>
    </source>
</evidence>
<feature type="transmembrane region" description="Helical" evidence="5">
    <location>
        <begin position="323"/>
        <end position="342"/>
    </location>
</feature>
<evidence type="ECO:0000313" key="7">
    <source>
        <dbReference type="EMBL" id="API58251.1"/>
    </source>
</evidence>
<dbReference type="InterPro" id="IPR036259">
    <property type="entry name" value="MFS_trans_sf"/>
</dbReference>
<dbReference type="InterPro" id="IPR020846">
    <property type="entry name" value="MFS_dom"/>
</dbReference>
<dbReference type="AlphaFoldDB" id="A0A1L3ZRJ9"/>
<organism evidence="7 8">
    <name type="scientific">Tardibacter chloracetimidivorans</name>
    <dbReference type="NCBI Taxonomy" id="1921510"/>
    <lineage>
        <taxon>Bacteria</taxon>
        <taxon>Pseudomonadati</taxon>
        <taxon>Pseudomonadota</taxon>
        <taxon>Alphaproteobacteria</taxon>
        <taxon>Sphingomonadales</taxon>
        <taxon>Sphingomonadaceae</taxon>
        <taxon>Tardibacter</taxon>
    </lineage>
</organism>